<accession>F6QKI0</accession>
<dbReference type="AlphaFoldDB" id="F6QKI0"/>
<reference evidence="2" key="1">
    <citation type="journal article" date="2002" name="Science">
        <title>The draft genome of Ciona intestinalis: insights into chordate and vertebrate origins.</title>
        <authorList>
            <person name="Dehal P."/>
            <person name="Satou Y."/>
            <person name="Campbell R.K."/>
            <person name="Chapman J."/>
            <person name="Degnan B."/>
            <person name="De Tomaso A."/>
            <person name="Davidson B."/>
            <person name="Di Gregorio A."/>
            <person name="Gelpke M."/>
            <person name="Goodstein D.M."/>
            <person name="Harafuji N."/>
            <person name="Hastings K.E."/>
            <person name="Ho I."/>
            <person name="Hotta K."/>
            <person name="Huang W."/>
            <person name="Kawashima T."/>
            <person name="Lemaire P."/>
            <person name="Martinez D."/>
            <person name="Meinertzhagen I.A."/>
            <person name="Necula S."/>
            <person name="Nonaka M."/>
            <person name="Putnam N."/>
            <person name="Rash S."/>
            <person name="Saiga H."/>
            <person name="Satake M."/>
            <person name="Terry A."/>
            <person name="Yamada L."/>
            <person name="Wang H.G."/>
            <person name="Awazu S."/>
            <person name="Azumi K."/>
            <person name="Boore J."/>
            <person name="Branno M."/>
            <person name="Chin-Bow S."/>
            <person name="DeSantis R."/>
            <person name="Doyle S."/>
            <person name="Francino P."/>
            <person name="Keys D.N."/>
            <person name="Haga S."/>
            <person name="Hayashi H."/>
            <person name="Hino K."/>
            <person name="Imai K.S."/>
            <person name="Inaba K."/>
            <person name="Kano S."/>
            <person name="Kobayashi K."/>
            <person name="Kobayashi M."/>
            <person name="Lee B.I."/>
            <person name="Makabe K.W."/>
            <person name="Manohar C."/>
            <person name="Matassi G."/>
            <person name="Medina M."/>
            <person name="Mochizuki Y."/>
            <person name="Mount S."/>
            <person name="Morishita T."/>
            <person name="Miura S."/>
            <person name="Nakayama A."/>
            <person name="Nishizaka S."/>
            <person name="Nomoto H."/>
            <person name="Ohta F."/>
            <person name="Oishi K."/>
            <person name="Rigoutsos I."/>
            <person name="Sano M."/>
            <person name="Sasaki A."/>
            <person name="Sasakura Y."/>
            <person name="Shoguchi E."/>
            <person name="Shin-i T."/>
            <person name="Spagnuolo A."/>
            <person name="Stainier D."/>
            <person name="Suzuki M.M."/>
            <person name="Tassy O."/>
            <person name="Takatori N."/>
            <person name="Tokuoka M."/>
            <person name="Yagi K."/>
            <person name="Yoshizaki F."/>
            <person name="Wada S."/>
            <person name="Zhang C."/>
            <person name="Hyatt P.D."/>
            <person name="Larimer F."/>
            <person name="Detter C."/>
            <person name="Doggett N."/>
            <person name="Glavina T."/>
            <person name="Hawkins T."/>
            <person name="Richardson P."/>
            <person name="Lucas S."/>
            <person name="Kohara Y."/>
            <person name="Levine M."/>
            <person name="Satoh N."/>
            <person name="Rokhsar D.S."/>
        </authorList>
    </citation>
    <scope>NUCLEOTIDE SEQUENCE [LARGE SCALE GENOMIC DNA]</scope>
</reference>
<protein>
    <submittedName>
        <fullName evidence="1">Uncharacterized protein</fullName>
    </submittedName>
</protein>
<name>F6QKI0_CIOIN</name>
<dbReference type="InParanoid" id="F6QKI0"/>
<reference evidence="1" key="3">
    <citation type="submission" date="2025-08" db="UniProtKB">
        <authorList>
            <consortium name="Ensembl"/>
        </authorList>
    </citation>
    <scope>IDENTIFICATION</scope>
</reference>
<organism evidence="1 2">
    <name type="scientific">Ciona intestinalis</name>
    <name type="common">Transparent sea squirt</name>
    <name type="synonym">Ascidia intestinalis</name>
    <dbReference type="NCBI Taxonomy" id="7719"/>
    <lineage>
        <taxon>Eukaryota</taxon>
        <taxon>Metazoa</taxon>
        <taxon>Chordata</taxon>
        <taxon>Tunicata</taxon>
        <taxon>Ascidiacea</taxon>
        <taxon>Phlebobranchia</taxon>
        <taxon>Cionidae</taxon>
        <taxon>Ciona</taxon>
    </lineage>
</organism>
<dbReference type="Ensembl" id="ENSCINT00000025498.2">
    <property type="protein sequence ID" value="ENSCINP00000025252.2"/>
    <property type="gene ID" value="ENSCING00000013853.2"/>
</dbReference>
<dbReference type="HOGENOM" id="CLU_757696_0_0_1"/>
<evidence type="ECO:0000313" key="2">
    <source>
        <dbReference type="Proteomes" id="UP000008144"/>
    </source>
</evidence>
<reference evidence="1" key="2">
    <citation type="journal article" date="2008" name="Genome Biol.">
        <title>Improved genome assembly and evidence-based global gene model set for the chordate Ciona intestinalis: new insight into intron and operon populations.</title>
        <authorList>
            <person name="Satou Y."/>
            <person name="Mineta K."/>
            <person name="Ogasawara M."/>
            <person name="Sasakura Y."/>
            <person name="Shoguchi E."/>
            <person name="Ueno K."/>
            <person name="Yamada L."/>
            <person name="Matsumoto J."/>
            <person name="Wasserscheid J."/>
            <person name="Dewar K."/>
            <person name="Wiley G.B."/>
            <person name="Macmil S.L."/>
            <person name="Roe B.A."/>
            <person name="Zeller R.W."/>
            <person name="Hastings K.E."/>
            <person name="Lemaire P."/>
            <person name="Lindquist E."/>
            <person name="Endo T."/>
            <person name="Hotta K."/>
            <person name="Inaba K."/>
        </authorList>
    </citation>
    <scope>NUCLEOTIDE SEQUENCE [LARGE SCALE GENOMIC DNA]</scope>
    <source>
        <strain evidence="1">wild type</strain>
    </source>
</reference>
<evidence type="ECO:0000313" key="1">
    <source>
        <dbReference type="Ensembl" id="ENSCINP00000025252.2"/>
    </source>
</evidence>
<keyword evidence="2" id="KW-1185">Reference proteome</keyword>
<dbReference type="EMBL" id="EAAA01000026">
    <property type="status" value="NOT_ANNOTATED_CDS"/>
    <property type="molecule type" value="Genomic_DNA"/>
</dbReference>
<proteinExistence type="predicted"/>
<sequence>NPVINAPLRFIFRIVSGVGLQNADPPCLTQTELVIEIVFHSRVAPGVVLEHEPHLYRFGIGPGTVCSYRIALCSSVAGLGIVKLAFRPPIHRHCVCTKILGVVLETESRHCVPVLAFGVETGPHGTHRSAFGFVLEIGDHPGQIVLAFGPGTAYCTHRSAFGSVPEIGLHPGQIVLAFGPGTAYHISPSVVELEIVNLASRPPIHRHCVCTKILGVVLETGSRHCVPVLAFGVETGPHRNQIAPGFGVETGNLHNLRVELAPGIGVGILRRRHVRLVLGFGLAFHRRHRVAFVPGVGNQRNACLPGIEPETVSGHRMPLASDLGNMDKLIHGYPRCVELVPGVVFVHRYLVLVPGVVPVHRYHVLV</sequence>
<reference evidence="1" key="4">
    <citation type="submission" date="2025-09" db="UniProtKB">
        <authorList>
            <consortium name="Ensembl"/>
        </authorList>
    </citation>
    <scope>IDENTIFICATION</scope>
</reference>
<dbReference type="Proteomes" id="UP000008144">
    <property type="component" value="Chromosome 1"/>
</dbReference>